<evidence type="ECO:0000313" key="2">
    <source>
        <dbReference type="EMBL" id="PAP78760.1"/>
    </source>
</evidence>
<dbReference type="SUPFAM" id="SSF53335">
    <property type="entry name" value="S-adenosyl-L-methionine-dependent methyltransferases"/>
    <property type="match status" value="1"/>
</dbReference>
<keyword evidence="2" id="KW-0808">Transferase</keyword>
<feature type="domain" description="Methyltransferase" evidence="1">
    <location>
        <begin position="83"/>
        <end position="195"/>
    </location>
</feature>
<reference evidence="2 3" key="1">
    <citation type="submission" date="2016-11" db="EMBL/GenBank/DDBJ databases">
        <title>Study of marine rhodopsin-containing bacteria.</title>
        <authorList>
            <person name="Yoshizawa S."/>
            <person name="Kumagai Y."/>
            <person name="Kogure K."/>
        </authorList>
    </citation>
    <scope>NUCLEOTIDE SEQUENCE [LARGE SCALE GENOMIC DNA]</scope>
    <source>
        <strain evidence="2 3">SAORIC-28</strain>
    </source>
</reference>
<dbReference type="CDD" id="cd02440">
    <property type="entry name" value="AdoMet_MTases"/>
    <property type="match status" value="1"/>
</dbReference>
<dbReference type="PANTHER" id="PTHR43591:SF24">
    <property type="entry name" value="2-METHOXY-6-POLYPRENYL-1,4-BENZOQUINOL METHYLASE, MITOCHONDRIAL"/>
    <property type="match status" value="1"/>
</dbReference>
<dbReference type="EMBL" id="MQWD01000001">
    <property type="protein sequence ID" value="PAP78760.1"/>
    <property type="molecule type" value="Genomic_DNA"/>
</dbReference>
<protein>
    <submittedName>
        <fullName evidence="2">SAM-dependent methyltransferase</fullName>
    </submittedName>
</protein>
<organism evidence="2 3">
    <name type="scientific">Rubrivirga marina</name>
    <dbReference type="NCBI Taxonomy" id="1196024"/>
    <lineage>
        <taxon>Bacteria</taxon>
        <taxon>Pseudomonadati</taxon>
        <taxon>Rhodothermota</taxon>
        <taxon>Rhodothermia</taxon>
        <taxon>Rhodothermales</taxon>
        <taxon>Rubricoccaceae</taxon>
        <taxon>Rubrivirga</taxon>
    </lineage>
</organism>
<evidence type="ECO:0000313" key="3">
    <source>
        <dbReference type="Proteomes" id="UP000216339"/>
    </source>
</evidence>
<dbReference type="AlphaFoldDB" id="A0A271J5Y5"/>
<evidence type="ECO:0000259" key="1">
    <source>
        <dbReference type="Pfam" id="PF13847"/>
    </source>
</evidence>
<dbReference type="InterPro" id="IPR025714">
    <property type="entry name" value="Methyltranfer_dom"/>
</dbReference>
<dbReference type="Pfam" id="PF13847">
    <property type="entry name" value="Methyltransf_31"/>
    <property type="match status" value="1"/>
</dbReference>
<comment type="caution">
    <text evidence="2">The sequence shown here is derived from an EMBL/GenBank/DDBJ whole genome shotgun (WGS) entry which is preliminary data.</text>
</comment>
<dbReference type="InterPro" id="IPR029063">
    <property type="entry name" value="SAM-dependent_MTases_sf"/>
</dbReference>
<dbReference type="Gene3D" id="3.40.50.150">
    <property type="entry name" value="Vaccinia Virus protein VP39"/>
    <property type="match status" value="1"/>
</dbReference>
<keyword evidence="3" id="KW-1185">Reference proteome</keyword>
<keyword evidence="2" id="KW-0489">Methyltransferase</keyword>
<sequence length="241" mass="26731">MAPQDARAGSLETEAGRLAIRGFSQDDAVAYEDGPASADGTGRYFMGREIARVMSHRGAAWLERPDREREERPAVLIRALDLKPDDVVADLGAGTGYFTFRLAPLVPDGRVYAVDIQPEMLRIIEERATTEGFDNVAPVLGSVTSPGLRPQSTDLTLIVDAYHEFSNPSEMLASIFEATRPGGRLVLVEYRAEDPDVPIRRLHKMTEAQARREVEAAGFVFVENRDDLPQQHLLVFRRPAE</sequence>
<gene>
    <name evidence="2" type="ORF">BSZ37_11790</name>
</gene>
<name>A0A271J5Y5_9BACT</name>
<dbReference type="GO" id="GO:0008168">
    <property type="term" value="F:methyltransferase activity"/>
    <property type="evidence" value="ECO:0007669"/>
    <property type="project" value="UniProtKB-KW"/>
</dbReference>
<accession>A0A271J5Y5</accession>
<dbReference type="GO" id="GO:0032259">
    <property type="term" value="P:methylation"/>
    <property type="evidence" value="ECO:0007669"/>
    <property type="project" value="UniProtKB-KW"/>
</dbReference>
<proteinExistence type="predicted"/>
<dbReference type="PANTHER" id="PTHR43591">
    <property type="entry name" value="METHYLTRANSFERASE"/>
    <property type="match status" value="1"/>
</dbReference>
<dbReference type="Proteomes" id="UP000216339">
    <property type="component" value="Unassembled WGS sequence"/>
</dbReference>